<name>A0A248K326_9PROT</name>
<keyword evidence="1" id="KW-1133">Transmembrane helix</keyword>
<proteinExistence type="predicted"/>
<organism evidence="2 3">
    <name type="scientific">Nitrospirillum viridazoti CBAmc</name>
    <dbReference type="NCBI Taxonomy" id="1441467"/>
    <lineage>
        <taxon>Bacteria</taxon>
        <taxon>Pseudomonadati</taxon>
        <taxon>Pseudomonadota</taxon>
        <taxon>Alphaproteobacteria</taxon>
        <taxon>Rhodospirillales</taxon>
        <taxon>Azospirillaceae</taxon>
        <taxon>Nitrospirillum</taxon>
        <taxon>Nitrospirillum viridazoti</taxon>
    </lineage>
</organism>
<dbReference type="Pfam" id="PF11821">
    <property type="entry name" value="ActD"/>
    <property type="match status" value="1"/>
</dbReference>
<dbReference type="KEGG" id="nao:Y958_25075"/>
<dbReference type="EMBL" id="CP022112">
    <property type="protein sequence ID" value="ASG24824.1"/>
    <property type="molecule type" value="Genomic_DNA"/>
</dbReference>
<keyword evidence="1" id="KW-0812">Transmembrane</keyword>
<evidence type="ECO:0000313" key="3">
    <source>
        <dbReference type="Proteomes" id="UP000197153"/>
    </source>
</evidence>
<evidence type="ECO:0000313" key="2">
    <source>
        <dbReference type="EMBL" id="ASG24824.1"/>
    </source>
</evidence>
<keyword evidence="1" id="KW-0472">Membrane</keyword>
<dbReference type="AlphaFoldDB" id="A0A248K326"/>
<keyword evidence="3" id="KW-1185">Reference proteome</keyword>
<feature type="transmembrane region" description="Helical" evidence="1">
    <location>
        <begin position="62"/>
        <end position="82"/>
    </location>
</feature>
<dbReference type="InterPro" id="IPR021776">
    <property type="entry name" value="ActD"/>
</dbReference>
<gene>
    <name evidence="2" type="ORF">Y958_25075</name>
</gene>
<dbReference type="PANTHER" id="PTHR40394:SF2">
    <property type="entry name" value="QUINOL:CYTOCHROME C OXIDOREDUCTASE MEMBRANE PROTEIN"/>
    <property type="match status" value="1"/>
</dbReference>
<accession>A0A248K326</accession>
<sequence>MPERKAPLPPFGVMAEFDDAEHLVDAVKRARNAGFRRLDAYTPFPVADLTEALGIQDNRVPWLTLAGGVMGAAAGFGLQVWSNLDYPIPVGGRPLVAPPATLLITFELTVLGAVLSAILGMLVLNRLPRLHHPVFGVPDFHLASTDKFFLVILGEDARFGEAARFLSDLAPVRVVDVPQTEGPE</sequence>
<dbReference type="Proteomes" id="UP000197153">
    <property type="component" value="Chromosome 3"/>
</dbReference>
<protein>
    <recommendedName>
        <fullName evidence="4">DUF3341 domain-containing protein</fullName>
    </recommendedName>
</protein>
<feature type="transmembrane region" description="Helical" evidence="1">
    <location>
        <begin position="102"/>
        <end position="124"/>
    </location>
</feature>
<evidence type="ECO:0000256" key="1">
    <source>
        <dbReference type="SAM" id="Phobius"/>
    </source>
</evidence>
<evidence type="ECO:0008006" key="4">
    <source>
        <dbReference type="Google" id="ProtNLM"/>
    </source>
</evidence>
<dbReference type="RefSeq" id="WP_088875227.1">
    <property type="nucleotide sequence ID" value="NZ_CP022112.1"/>
</dbReference>
<dbReference type="PANTHER" id="PTHR40394">
    <property type="entry name" value="LIPOPROTEIN-RELATED"/>
    <property type="match status" value="1"/>
</dbReference>
<reference evidence="2 3" key="1">
    <citation type="submission" date="2017-06" db="EMBL/GenBank/DDBJ databases">
        <title>Complete genome sequence of Nitrospirillum amazonense strain CBAmC, an endophytic nitrogen-fixing and plant growth-promoting bacterium, isolated from sugarcane.</title>
        <authorList>
            <person name="Schwab S."/>
            <person name="dos Santos Teixeira K.R."/>
            <person name="Simoes Araujo J.L."/>
            <person name="Soares Vidal M."/>
            <person name="Borges de Freitas H.R."/>
            <person name="Rivello Crivelaro A.L."/>
            <person name="Bueno de Camargo Nunes A."/>
            <person name="dos Santos C.M."/>
            <person name="Palmeira da Silva Rosa D."/>
            <person name="da Silva Padilha D."/>
            <person name="da Silva E."/>
            <person name="Araujo Terra L."/>
            <person name="Soares Mendes V."/>
            <person name="Farinelli L."/>
            <person name="Magalhaes Cruz L."/>
            <person name="Baldani J.I."/>
        </authorList>
    </citation>
    <scope>NUCLEOTIDE SEQUENCE [LARGE SCALE GENOMIC DNA]</scope>
    <source>
        <strain evidence="2 3">CBAmC</strain>
    </source>
</reference>